<evidence type="ECO:0000313" key="3">
    <source>
        <dbReference type="Proteomes" id="UP000293823"/>
    </source>
</evidence>
<feature type="transmembrane region" description="Helical" evidence="1">
    <location>
        <begin position="68"/>
        <end position="87"/>
    </location>
</feature>
<keyword evidence="1" id="KW-1133">Transmembrane helix</keyword>
<feature type="transmembrane region" description="Helical" evidence="1">
    <location>
        <begin position="13"/>
        <end position="30"/>
    </location>
</feature>
<reference evidence="3" key="1">
    <citation type="journal article" date="2019" name="bioRxiv">
        <title>Genomics, evolutionary history and diagnostics of the Alternaria alternata species group including apple and Asian pear pathotypes.</title>
        <authorList>
            <person name="Armitage A.D."/>
            <person name="Cockerton H.M."/>
            <person name="Sreenivasaprasad S."/>
            <person name="Woodhall J.W."/>
            <person name="Lane C.R."/>
            <person name="Harrison R.J."/>
            <person name="Clarkson J.P."/>
        </authorList>
    </citation>
    <scope>NUCLEOTIDE SEQUENCE [LARGE SCALE GENOMIC DNA]</scope>
    <source>
        <strain evidence="3">RGR 97.0016</strain>
    </source>
</reference>
<dbReference type="OrthoDB" id="5427664at2759"/>
<feature type="transmembrane region" description="Helical" evidence="1">
    <location>
        <begin position="37"/>
        <end position="56"/>
    </location>
</feature>
<protein>
    <submittedName>
        <fullName evidence="2">Uncharacterized protein</fullName>
    </submittedName>
</protein>
<sequence>MGMETSGLTLKRLFLWRPLLALFLTARALLDLWNSMFIEILWMIGSFIWGLIRLLQALPIEDRGSNDWSFGQVIPLVLLAAPLLTIFESFFKAEQPTNTLSTALVQFHNAFSQAAHNNAMSITPLQARDHPDQNFYRDSRWTNTLIYLMVASATGIMGEALALTGLANTKLILLLIPTPVFPSYLPFYIAFAVWEFITFSLLLEDISYAKWTVPTHWNLPAHWNAPRISTKRFFKGLIDYCGLVFIFLTLTGALLSILDDSQIPAYYVCAGVGIYGATSIMFSRIAVRHVNLFS</sequence>
<keyword evidence="3" id="KW-1185">Reference proteome</keyword>
<comment type="caution">
    <text evidence="2">The sequence shown here is derived from an EMBL/GenBank/DDBJ whole genome shotgun (WGS) entry which is preliminary data.</text>
</comment>
<proteinExistence type="predicted"/>
<organism evidence="2 3">
    <name type="scientific">Alternaria arborescens</name>
    <dbReference type="NCBI Taxonomy" id="156630"/>
    <lineage>
        <taxon>Eukaryota</taxon>
        <taxon>Fungi</taxon>
        <taxon>Dikarya</taxon>
        <taxon>Ascomycota</taxon>
        <taxon>Pezizomycotina</taxon>
        <taxon>Dothideomycetes</taxon>
        <taxon>Pleosporomycetidae</taxon>
        <taxon>Pleosporales</taxon>
        <taxon>Pleosporineae</taxon>
        <taxon>Pleosporaceae</taxon>
        <taxon>Alternaria</taxon>
        <taxon>Alternaria sect. Alternaria</taxon>
    </lineage>
</organism>
<evidence type="ECO:0000313" key="2">
    <source>
        <dbReference type="EMBL" id="RYO48149.1"/>
    </source>
</evidence>
<keyword evidence="1" id="KW-0812">Transmembrane</keyword>
<gene>
    <name evidence="2" type="ORF">AA0113_g10158</name>
</gene>
<dbReference type="Proteomes" id="UP000293823">
    <property type="component" value="Unassembled WGS sequence"/>
</dbReference>
<keyword evidence="1" id="KW-0472">Membrane</keyword>
<feature type="transmembrane region" description="Helical" evidence="1">
    <location>
        <begin position="145"/>
        <end position="165"/>
    </location>
</feature>
<dbReference type="AlphaFoldDB" id="A0A4Q4QWP3"/>
<accession>A0A4Q4QWP3</accession>
<feature type="transmembrane region" description="Helical" evidence="1">
    <location>
        <begin position="264"/>
        <end position="287"/>
    </location>
</feature>
<feature type="transmembrane region" description="Helical" evidence="1">
    <location>
        <begin position="237"/>
        <end position="258"/>
    </location>
</feature>
<name>A0A4Q4QWP3_9PLEO</name>
<evidence type="ECO:0000256" key="1">
    <source>
        <dbReference type="SAM" id="Phobius"/>
    </source>
</evidence>
<dbReference type="EMBL" id="PEJP01000050">
    <property type="protein sequence ID" value="RYO48149.1"/>
    <property type="molecule type" value="Genomic_DNA"/>
</dbReference>